<proteinExistence type="predicted"/>
<feature type="non-terminal residue" evidence="1">
    <location>
        <position position="254"/>
    </location>
</feature>
<keyword evidence="2" id="KW-1185">Reference proteome</keyword>
<dbReference type="Proteomes" id="UP001497497">
    <property type="component" value="Unassembled WGS sequence"/>
</dbReference>
<evidence type="ECO:0000313" key="1">
    <source>
        <dbReference type="EMBL" id="CAL1535609.1"/>
    </source>
</evidence>
<accession>A0AAV2HNH7</accession>
<dbReference type="EMBL" id="CAXITT010000207">
    <property type="protein sequence ID" value="CAL1535609.1"/>
    <property type="molecule type" value="Genomic_DNA"/>
</dbReference>
<protein>
    <submittedName>
        <fullName evidence="1">Uncharacterized protein</fullName>
    </submittedName>
</protein>
<gene>
    <name evidence="1" type="ORF">GSLYS_00009569001</name>
</gene>
<sequence length="254" mass="28594">QTDEQSQSKTHISIENQMQMVMTENIIEVSSTNNLLENHAKASPSATCNINKSSELSVEHLLSATRGYKDIGDDDAELTFTVNQQHFCIHLLYDPNSIPTVTYTTDSTRVSPFLNAEERPAIFTKKIALLAKVKKITHNVFTEAITRFAPPVVVATVDMTSIQYQPDLVRIFSATYSTETLAQQFSQSTFIQSDDIPCVSKKPRDDFEWEMKSRATHLAAYENIEPQQHENVVPNREIELKIEAGGQEETTLDP</sequence>
<reference evidence="1 2" key="1">
    <citation type="submission" date="2024-04" db="EMBL/GenBank/DDBJ databases">
        <authorList>
            <consortium name="Genoscope - CEA"/>
            <person name="William W."/>
        </authorList>
    </citation>
    <scope>NUCLEOTIDE SEQUENCE [LARGE SCALE GENOMIC DNA]</scope>
</reference>
<dbReference type="AlphaFoldDB" id="A0AAV2HNH7"/>
<name>A0AAV2HNH7_LYMST</name>
<feature type="non-terminal residue" evidence="1">
    <location>
        <position position="1"/>
    </location>
</feature>
<comment type="caution">
    <text evidence="1">The sequence shown here is derived from an EMBL/GenBank/DDBJ whole genome shotgun (WGS) entry which is preliminary data.</text>
</comment>
<evidence type="ECO:0000313" key="2">
    <source>
        <dbReference type="Proteomes" id="UP001497497"/>
    </source>
</evidence>
<organism evidence="1 2">
    <name type="scientific">Lymnaea stagnalis</name>
    <name type="common">Great pond snail</name>
    <name type="synonym">Helix stagnalis</name>
    <dbReference type="NCBI Taxonomy" id="6523"/>
    <lineage>
        <taxon>Eukaryota</taxon>
        <taxon>Metazoa</taxon>
        <taxon>Spiralia</taxon>
        <taxon>Lophotrochozoa</taxon>
        <taxon>Mollusca</taxon>
        <taxon>Gastropoda</taxon>
        <taxon>Heterobranchia</taxon>
        <taxon>Euthyneura</taxon>
        <taxon>Panpulmonata</taxon>
        <taxon>Hygrophila</taxon>
        <taxon>Lymnaeoidea</taxon>
        <taxon>Lymnaeidae</taxon>
        <taxon>Lymnaea</taxon>
    </lineage>
</organism>